<evidence type="ECO:0000256" key="4">
    <source>
        <dbReference type="ARBA" id="ARBA00022989"/>
    </source>
</evidence>
<dbReference type="InterPro" id="IPR036259">
    <property type="entry name" value="MFS_trans_sf"/>
</dbReference>
<protein>
    <recommendedName>
        <fullName evidence="6">Protein unc-93 homolog A</fullName>
    </recommendedName>
</protein>
<gene>
    <name evidence="8" type="ORF">AALO_G00118090</name>
</gene>
<dbReference type="PANTHER" id="PTHR19444">
    <property type="entry name" value="UNC-93 RELATED"/>
    <property type="match status" value="1"/>
</dbReference>
<dbReference type="InterPro" id="IPR010291">
    <property type="entry name" value="Ion_channel_UNC-93"/>
</dbReference>
<dbReference type="Gene3D" id="1.20.1250.20">
    <property type="entry name" value="MFS general substrate transporter like domains"/>
    <property type="match status" value="1"/>
</dbReference>
<keyword evidence="4 7" id="KW-1133">Transmembrane helix</keyword>
<comment type="similarity">
    <text evidence="2">Belongs to the unc-93 family.</text>
</comment>
<evidence type="ECO:0000313" key="8">
    <source>
        <dbReference type="EMBL" id="KAG5277480.1"/>
    </source>
</evidence>
<dbReference type="AlphaFoldDB" id="A0AAV6GRJ4"/>
<evidence type="ECO:0000256" key="7">
    <source>
        <dbReference type="SAM" id="Phobius"/>
    </source>
</evidence>
<dbReference type="GO" id="GO:0016020">
    <property type="term" value="C:membrane"/>
    <property type="evidence" value="ECO:0007669"/>
    <property type="project" value="UniProtKB-SubCell"/>
</dbReference>
<dbReference type="EMBL" id="JADWDJ010000008">
    <property type="protein sequence ID" value="KAG5277480.1"/>
    <property type="molecule type" value="Genomic_DNA"/>
</dbReference>
<keyword evidence="3 7" id="KW-0812">Transmembrane</keyword>
<feature type="transmembrane region" description="Helical" evidence="7">
    <location>
        <begin position="39"/>
        <end position="57"/>
    </location>
</feature>
<feature type="transmembrane region" description="Helical" evidence="7">
    <location>
        <begin position="137"/>
        <end position="160"/>
    </location>
</feature>
<evidence type="ECO:0000256" key="6">
    <source>
        <dbReference type="ARBA" id="ARBA00040854"/>
    </source>
</evidence>
<comment type="caution">
    <text evidence="8">The sequence shown here is derived from an EMBL/GenBank/DDBJ whole genome shotgun (WGS) entry which is preliminary data.</text>
</comment>
<reference evidence="8" key="1">
    <citation type="submission" date="2020-10" db="EMBL/GenBank/DDBJ databases">
        <title>Chromosome-scale genome assembly of the Allis shad, Alosa alosa.</title>
        <authorList>
            <person name="Margot Z."/>
            <person name="Christophe K."/>
            <person name="Cabau C."/>
            <person name="Louis A."/>
            <person name="Berthelot C."/>
            <person name="Parey E."/>
            <person name="Roest Crollius H."/>
            <person name="Montfort J."/>
            <person name="Robinson-Rechavi M."/>
            <person name="Bucao C."/>
            <person name="Bouchez O."/>
            <person name="Gislard M."/>
            <person name="Lluch J."/>
            <person name="Milhes M."/>
            <person name="Lampietro C."/>
            <person name="Lopez Roques C."/>
            <person name="Donnadieu C."/>
            <person name="Braasch I."/>
            <person name="Desvignes T."/>
            <person name="Postlethwait J."/>
            <person name="Bobe J."/>
            <person name="Guiguen Y."/>
        </authorList>
    </citation>
    <scope>NUCLEOTIDE SEQUENCE</scope>
    <source>
        <strain evidence="8">M-15738</strain>
        <tissue evidence="8">Blood</tissue>
    </source>
</reference>
<keyword evidence="9" id="KW-1185">Reference proteome</keyword>
<accession>A0AAV6GRJ4</accession>
<evidence type="ECO:0000256" key="3">
    <source>
        <dbReference type="ARBA" id="ARBA00022692"/>
    </source>
</evidence>
<dbReference type="Proteomes" id="UP000823561">
    <property type="component" value="Chromosome 8"/>
</dbReference>
<evidence type="ECO:0000256" key="2">
    <source>
        <dbReference type="ARBA" id="ARBA00009172"/>
    </source>
</evidence>
<feature type="transmembrane region" description="Helical" evidence="7">
    <location>
        <begin position="289"/>
        <end position="311"/>
    </location>
</feature>
<organism evidence="8 9">
    <name type="scientific">Alosa alosa</name>
    <name type="common">allis shad</name>
    <dbReference type="NCBI Taxonomy" id="278164"/>
    <lineage>
        <taxon>Eukaryota</taxon>
        <taxon>Metazoa</taxon>
        <taxon>Chordata</taxon>
        <taxon>Craniata</taxon>
        <taxon>Vertebrata</taxon>
        <taxon>Euteleostomi</taxon>
        <taxon>Actinopterygii</taxon>
        <taxon>Neopterygii</taxon>
        <taxon>Teleostei</taxon>
        <taxon>Clupei</taxon>
        <taxon>Clupeiformes</taxon>
        <taxon>Clupeoidei</taxon>
        <taxon>Clupeidae</taxon>
        <taxon>Alosa</taxon>
    </lineage>
</organism>
<dbReference type="Pfam" id="PF05978">
    <property type="entry name" value="UNC-93"/>
    <property type="match status" value="1"/>
</dbReference>
<dbReference type="SUPFAM" id="SSF103473">
    <property type="entry name" value="MFS general substrate transporter"/>
    <property type="match status" value="1"/>
</dbReference>
<dbReference type="InterPro" id="IPR051951">
    <property type="entry name" value="UNC-93_regulatory"/>
</dbReference>
<evidence type="ECO:0000313" key="9">
    <source>
        <dbReference type="Proteomes" id="UP000823561"/>
    </source>
</evidence>
<comment type="subcellular location">
    <subcellularLocation>
        <location evidence="1">Membrane</location>
        <topology evidence="1">Multi-pass membrane protein</topology>
    </subcellularLocation>
</comment>
<feature type="transmembrane region" description="Helical" evidence="7">
    <location>
        <begin position="200"/>
        <end position="223"/>
    </location>
</feature>
<evidence type="ECO:0000256" key="5">
    <source>
        <dbReference type="ARBA" id="ARBA00023136"/>
    </source>
</evidence>
<name>A0AAV6GRJ4_9TELE</name>
<keyword evidence="5 7" id="KW-0472">Membrane</keyword>
<feature type="transmembrane region" description="Helical" evidence="7">
    <location>
        <begin position="259"/>
        <end position="277"/>
    </location>
</feature>
<proteinExistence type="inferred from homology"/>
<evidence type="ECO:0000256" key="1">
    <source>
        <dbReference type="ARBA" id="ARBA00004141"/>
    </source>
</evidence>
<dbReference type="PANTHER" id="PTHR19444:SF13">
    <property type="entry name" value="PROTEIN UNC-93 HOMOLOG A"/>
    <property type="match status" value="1"/>
</dbReference>
<sequence>MGRHMKNVVVVSFGFLLLFTATGSLLNLQSSLNADEGMGLASNSVTFSSIILSSMFITPTAIRYLGCKWTIFAGMACNVLYTVGNFYPSWATLMPSSVIVGLGESPLWAATSTYLTISGGLHAVQENKKSQDVINQYFGILYLLYQSSAVWGNLLSSLVFGQDPITVNSTGDDLLFCGVDSCGVPDVSSGNSTTRPNDRLVYTLLGCYVGVGVLAMLLVAVFLDNIDKKITPEAKSQQTETFCSTLLATFRQLRDKRQVLLIPVTSYIGLELGFLSADYTKNYVTCALGIHLVGYVMICFGVTGSLFSYVFGRLSQYSGRMTLFILDSRRLAWQHTGQKQLGGLGRSFAE</sequence>